<keyword evidence="6" id="KW-1185">Reference proteome</keyword>
<evidence type="ECO:0000259" key="4">
    <source>
        <dbReference type="Pfam" id="PF13581"/>
    </source>
</evidence>
<dbReference type="CDD" id="cd00130">
    <property type="entry name" value="PAS"/>
    <property type="match status" value="1"/>
</dbReference>
<sequence length="436" mass="46809">MSASQAPIRRRFPAHPSSVGQARALTRQTLSEPAHEPLVDDAQLLVSEVVTNALMHAGTPIDFALSLFDGTVRVEVSDGAAHLPVRRDYGTMAGTGRGLQLLETLADQWGVDLTGDGKTVWFELSPPGAEARDDGPQTAPARVAKAEDADDAVTVTLRNVPLLLHAAWHQHAESVLREYLLFRLDDLDAVDEIEMHAAAHEAMALLIESIPAPELGDQPEELLAAAIEPLVSKDRVLLHVPRALVPSFAMLNETLDAALELALAGKFLTPPMQPEMRALRQWLCREVVQQSAGAPGTPWAGLLDVPPQTPPVDRDTEEIAASELALVAADDRNRIVAASQVALEMLGYSRADQLVGRRILAIIPARYHQAHLAGFTLHLNVGRSPLLERSVTVPALRGDGTEALVELTVTTRQSSGGGRLFVAELKEPGTPAGEGE</sequence>
<keyword evidence="1" id="KW-0723">Serine/threonine-protein kinase</keyword>
<reference evidence="6" key="1">
    <citation type="journal article" date="2019" name="Int. J. Syst. Evol. Microbiol.">
        <title>The Global Catalogue of Microorganisms (GCM) 10K type strain sequencing project: providing services to taxonomists for standard genome sequencing and annotation.</title>
        <authorList>
            <consortium name="The Broad Institute Genomics Platform"/>
            <consortium name="The Broad Institute Genome Sequencing Center for Infectious Disease"/>
            <person name="Wu L."/>
            <person name="Ma J."/>
        </authorList>
    </citation>
    <scope>NUCLEOTIDE SEQUENCE [LARGE SCALE GENOMIC DNA]</scope>
    <source>
        <strain evidence="6">YIM 94188</strain>
    </source>
</reference>
<comment type="caution">
    <text evidence="5">The sequence shown here is derived from an EMBL/GenBank/DDBJ whole genome shotgun (WGS) entry which is preliminary data.</text>
</comment>
<dbReference type="InterPro" id="IPR003594">
    <property type="entry name" value="HATPase_dom"/>
</dbReference>
<keyword evidence="5" id="KW-0067">ATP-binding</keyword>
<gene>
    <name evidence="5" type="ORF">ACFPQB_06910</name>
</gene>
<organism evidence="5 6">
    <name type="scientific">Nocardioides vastitatis</name>
    <dbReference type="NCBI Taxonomy" id="2568655"/>
    <lineage>
        <taxon>Bacteria</taxon>
        <taxon>Bacillati</taxon>
        <taxon>Actinomycetota</taxon>
        <taxon>Actinomycetes</taxon>
        <taxon>Propionibacteriales</taxon>
        <taxon>Nocardioidaceae</taxon>
        <taxon>Nocardioides</taxon>
    </lineage>
</organism>
<dbReference type="Gene3D" id="3.30.565.10">
    <property type="entry name" value="Histidine kinase-like ATPase, C-terminal domain"/>
    <property type="match status" value="1"/>
</dbReference>
<dbReference type="PANTHER" id="PTHR35526">
    <property type="entry name" value="ANTI-SIGMA-F FACTOR RSBW-RELATED"/>
    <property type="match status" value="1"/>
</dbReference>
<keyword evidence="5" id="KW-0547">Nucleotide-binding</keyword>
<dbReference type="EMBL" id="JBHSNS010000002">
    <property type="protein sequence ID" value="MFC5728644.1"/>
    <property type="molecule type" value="Genomic_DNA"/>
</dbReference>
<evidence type="ECO:0000256" key="1">
    <source>
        <dbReference type="ARBA" id="ARBA00022527"/>
    </source>
</evidence>
<accession>A0ABW0ZGB6</accession>
<dbReference type="InterPro" id="IPR035965">
    <property type="entry name" value="PAS-like_dom_sf"/>
</dbReference>
<dbReference type="RefSeq" id="WP_136434756.1">
    <property type="nucleotide sequence ID" value="NZ_JBHSNS010000002.1"/>
</dbReference>
<feature type="region of interest" description="Disordered" evidence="2">
    <location>
        <begin position="1"/>
        <end position="22"/>
    </location>
</feature>
<name>A0ABW0ZGB6_9ACTN</name>
<dbReference type="SUPFAM" id="SSF55785">
    <property type="entry name" value="PYP-like sensor domain (PAS domain)"/>
    <property type="match status" value="1"/>
</dbReference>
<dbReference type="InterPro" id="IPR000014">
    <property type="entry name" value="PAS"/>
</dbReference>
<keyword evidence="1" id="KW-0418">Kinase</keyword>
<dbReference type="GO" id="GO:0005524">
    <property type="term" value="F:ATP binding"/>
    <property type="evidence" value="ECO:0007669"/>
    <property type="project" value="UniProtKB-KW"/>
</dbReference>
<evidence type="ECO:0000313" key="6">
    <source>
        <dbReference type="Proteomes" id="UP001596072"/>
    </source>
</evidence>
<dbReference type="InterPro" id="IPR050267">
    <property type="entry name" value="Anti-sigma-factor_SerPK"/>
</dbReference>
<feature type="domain" description="PAS" evidence="3">
    <location>
        <begin position="329"/>
        <end position="421"/>
    </location>
</feature>
<dbReference type="SUPFAM" id="SSF55874">
    <property type="entry name" value="ATPase domain of HSP90 chaperone/DNA topoisomerase II/histidine kinase"/>
    <property type="match status" value="1"/>
</dbReference>
<protein>
    <submittedName>
        <fullName evidence="5">ATP-binding protein</fullName>
    </submittedName>
</protein>
<evidence type="ECO:0000259" key="3">
    <source>
        <dbReference type="Pfam" id="PF13426"/>
    </source>
</evidence>
<dbReference type="Pfam" id="PF13426">
    <property type="entry name" value="PAS_9"/>
    <property type="match status" value="1"/>
</dbReference>
<dbReference type="CDD" id="cd16936">
    <property type="entry name" value="HATPase_RsbW-like"/>
    <property type="match status" value="1"/>
</dbReference>
<dbReference type="InterPro" id="IPR036890">
    <property type="entry name" value="HATPase_C_sf"/>
</dbReference>
<dbReference type="PANTHER" id="PTHR35526:SF3">
    <property type="entry name" value="ANTI-SIGMA-F FACTOR RSBW"/>
    <property type="match status" value="1"/>
</dbReference>
<evidence type="ECO:0000256" key="2">
    <source>
        <dbReference type="SAM" id="MobiDB-lite"/>
    </source>
</evidence>
<evidence type="ECO:0000313" key="5">
    <source>
        <dbReference type="EMBL" id="MFC5728644.1"/>
    </source>
</evidence>
<proteinExistence type="predicted"/>
<keyword evidence="1" id="KW-0808">Transferase</keyword>
<dbReference type="Proteomes" id="UP001596072">
    <property type="component" value="Unassembled WGS sequence"/>
</dbReference>
<dbReference type="Pfam" id="PF13581">
    <property type="entry name" value="HATPase_c_2"/>
    <property type="match status" value="1"/>
</dbReference>
<dbReference type="NCBIfam" id="TIGR00229">
    <property type="entry name" value="sensory_box"/>
    <property type="match status" value="1"/>
</dbReference>
<feature type="domain" description="Histidine kinase/HSP90-like ATPase" evidence="4">
    <location>
        <begin position="12"/>
        <end position="122"/>
    </location>
</feature>
<dbReference type="Gene3D" id="3.30.450.20">
    <property type="entry name" value="PAS domain"/>
    <property type="match status" value="1"/>
</dbReference>